<organism evidence="3 4">
    <name type="scientific">Novosphingobium humi</name>
    <dbReference type="NCBI Taxonomy" id="2282397"/>
    <lineage>
        <taxon>Bacteria</taxon>
        <taxon>Pseudomonadati</taxon>
        <taxon>Pseudomonadota</taxon>
        <taxon>Alphaproteobacteria</taxon>
        <taxon>Sphingomonadales</taxon>
        <taxon>Sphingomonadaceae</taxon>
        <taxon>Novosphingobium</taxon>
    </lineage>
</organism>
<keyword evidence="2" id="KW-1133">Transmembrane helix</keyword>
<dbReference type="RefSeq" id="WP_273618915.1">
    <property type="nucleotide sequence ID" value="NZ_CP117417.1"/>
</dbReference>
<accession>A0ABY7TZA9</accession>
<evidence type="ECO:0000256" key="2">
    <source>
        <dbReference type="SAM" id="Phobius"/>
    </source>
</evidence>
<proteinExistence type="predicted"/>
<sequence>MTSQHRKGQTMTDPASELPPARKWFSIALVILVLVVLFLWYSPHSGKPKQEQPVAPTPRSTEWAPEPTGPAVPVNLPRTPMTNVPDRK</sequence>
<feature type="transmembrane region" description="Helical" evidence="2">
    <location>
        <begin position="24"/>
        <end position="41"/>
    </location>
</feature>
<evidence type="ECO:0000313" key="4">
    <source>
        <dbReference type="Proteomes" id="UP001218231"/>
    </source>
</evidence>
<name>A0ABY7TZA9_9SPHN</name>
<gene>
    <name evidence="3" type="ORF">PQ457_06495</name>
</gene>
<keyword evidence="2" id="KW-0472">Membrane</keyword>
<dbReference type="Proteomes" id="UP001218231">
    <property type="component" value="Chromosome"/>
</dbReference>
<feature type="region of interest" description="Disordered" evidence="1">
    <location>
        <begin position="45"/>
        <end position="88"/>
    </location>
</feature>
<evidence type="ECO:0000256" key="1">
    <source>
        <dbReference type="SAM" id="MobiDB-lite"/>
    </source>
</evidence>
<dbReference type="EMBL" id="CP117417">
    <property type="protein sequence ID" value="WCT78605.1"/>
    <property type="molecule type" value="Genomic_DNA"/>
</dbReference>
<protein>
    <submittedName>
        <fullName evidence="3">Uncharacterized protein</fullName>
    </submittedName>
</protein>
<keyword evidence="2" id="KW-0812">Transmembrane</keyword>
<evidence type="ECO:0000313" key="3">
    <source>
        <dbReference type="EMBL" id="WCT78605.1"/>
    </source>
</evidence>
<keyword evidence="4" id="KW-1185">Reference proteome</keyword>
<reference evidence="3 4" key="1">
    <citation type="submission" date="2023-02" db="EMBL/GenBank/DDBJ databases">
        <title>Genome sequence of Novosphingobium humi KACC 19094.</title>
        <authorList>
            <person name="Kim S."/>
            <person name="Heo J."/>
            <person name="Kwon S.-W."/>
        </authorList>
    </citation>
    <scope>NUCLEOTIDE SEQUENCE [LARGE SCALE GENOMIC DNA]</scope>
    <source>
        <strain evidence="3 4">KACC 19094</strain>
    </source>
</reference>